<dbReference type="Proteomes" id="UP000184171">
    <property type="component" value="Unassembled WGS sequence"/>
</dbReference>
<dbReference type="RefSeq" id="WP_072909468.1">
    <property type="nucleotide sequence ID" value="NZ_FQZT01000012.1"/>
</dbReference>
<proteinExistence type="predicted"/>
<dbReference type="InterPro" id="IPR036388">
    <property type="entry name" value="WH-like_DNA-bd_sf"/>
</dbReference>
<dbReference type="STRING" id="1122189.SAMN02745165_02909"/>
<protein>
    <submittedName>
        <fullName evidence="1">DNA-binding transcriptional regulator, MarR family</fullName>
    </submittedName>
</protein>
<dbReference type="OrthoDB" id="8094158at2"/>
<dbReference type="AlphaFoldDB" id="A0A1M6L834"/>
<gene>
    <name evidence="1" type="ORF">SAMN02745165_02909</name>
</gene>
<dbReference type="InterPro" id="IPR036390">
    <property type="entry name" value="WH_DNA-bd_sf"/>
</dbReference>
<name>A0A1M6L834_MALRU</name>
<organism evidence="1 2">
    <name type="scientific">Malonomonas rubra DSM 5091</name>
    <dbReference type="NCBI Taxonomy" id="1122189"/>
    <lineage>
        <taxon>Bacteria</taxon>
        <taxon>Pseudomonadati</taxon>
        <taxon>Thermodesulfobacteriota</taxon>
        <taxon>Desulfuromonadia</taxon>
        <taxon>Desulfuromonadales</taxon>
        <taxon>Geopsychrobacteraceae</taxon>
        <taxon>Malonomonas</taxon>
    </lineage>
</organism>
<keyword evidence="1" id="KW-0238">DNA-binding</keyword>
<evidence type="ECO:0000313" key="2">
    <source>
        <dbReference type="Proteomes" id="UP000184171"/>
    </source>
</evidence>
<dbReference type="GO" id="GO:0003677">
    <property type="term" value="F:DNA binding"/>
    <property type="evidence" value="ECO:0007669"/>
    <property type="project" value="UniProtKB-KW"/>
</dbReference>
<dbReference type="EMBL" id="FQZT01000012">
    <property type="protein sequence ID" value="SHJ67336.1"/>
    <property type="molecule type" value="Genomic_DNA"/>
</dbReference>
<evidence type="ECO:0000313" key="1">
    <source>
        <dbReference type="EMBL" id="SHJ67336.1"/>
    </source>
</evidence>
<sequence length="109" mass="12403">MSKALNSSYKVIQIFRKINTEMPSQQIAMFLRIASYEGVTLPELAEALNTTVASVSRNGKILSEYMEKGELKGYGLIGMRPDIRERRRLACFLTDKGRELVAELDRVFK</sequence>
<reference evidence="1 2" key="1">
    <citation type="submission" date="2016-11" db="EMBL/GenBank/DDBJ databases">
        <authorList>
            <person name="Jaros S."/>
            <person name="Januszkiewicz K."/>
            <person name="Wedrychowicz H."/>
        </authorList>
    </citation>
    <scope>NUCLEOTIDE SEQUENCE [LARGE SCALE GENOMIC DNA]</scope>
    <source>
        <strain evidence="1 2">DSM 5091</strain>
    </source>
</reference>
<accession>A0A1M6L834</accession>
<keyword evidence="2" id="KW-1185">Reference proteome</keyword>
<dbReference type="Gene3D" id="1.10.10.10">
    <property type="entry name" value="Winged helix-like DNA-binding domain superfamily/Winged helix DNA-binding domain"/>
    <property type="match status" value="1"/>
</dbReference>
<dbReference type="SUPFAM" id="SSF46785">
    <property type="entry name" value="Winged helix' DNA-binding domain"/>
    <property type="match status" value="1"/>
</dbReference>